<dbReference type="Pfam" id="PF00106">
    <property type="entry name" value="adh_short"/>
    <property type="match status" value="1"/>
</dbReference>
<evidence type="ECO:0000313" key="3">
    <source>
        <dbReference type="Proteomes" id="UP000655751"/>
    </source>
</evidence>
<evidence type="ECO:0000256" key="1">
    <source>
        <dbReference type="SAM" id="MobiDB-lite"/>
    </source>
</evidence>
<organism evidence="2 3">
    <name type="scientific">Nocardia bovistercoris</name>
    <dbReference type="NCBI Taxonomy" id="2785916"/>
    <lineage>
        <taxon>Bacteria</taxon>
        <taxon>Bacillati</taxon>
        <taxon>Actinomycetota</taxon>
        <taxon>Actinomycetes</taxon>
        <taxon>Mycobacteriales</taxon>
        <taxon>Nocardiaceae</taxon>
        <taxon>Nocardia</taxon>
    </lineage>
</organism>
<name>A0A931IHV5_9NOCA</name>
<dbReference type="Proteomes" id="UP000655751">
    <property type="component" value="Unassembled WGS sequence"/>
</dbReference>
<reference evidence="2" key="1">
    <citation type="submission" date="2020-11" db="EMBL/GenBank/DDBJ databases">
        <title>Nocardia NEAU-351.nov., a novel actinomycete isolated from the cow dung.</title>
        <authorList>
            <person name="Zhang X."/>
        </authorList>
    </citation>
    <scope>NUCLEOTIDE SEQUENCE</scope>
    <source>
        <strain evidence="2">NEAU-351</strain>
    </source>
</reference>
<dbReference type="AlphaFoldDB" id="A0A931IHV5"/>
<feature type="region of interest" description="Disordered" evidence="1">
    <location>
        <begin position="93"/>
        <end position="158"/>
    </location>
</feature>
<keyword evidence="3" id="KW-1185">Reference proteome</keyword>
<accession>A0A931IHV5</accession>
<feature type="compositionally biased region" description="Polar residues" evidence="1">
    <location>
        <begin position="131"/>
        <end position="158"/>
    </location>
</feature>
<comment type="caution">
    <text evidence="2">The sequence shown here is derived from an EMBL/GenBank/DDBJ whole genome shotgun (WGS) entry which is preliminary data.</text>
</comment>
<evidence type="ECO:0000313" key="2">
    <source>
        <dbReference type="EMBL" id="MBH0780661.1"/>
    </source>
</evidence>
<sequence>MRTDVLVVIGLGGIGRAVAGRCGAGRPIVPADRDPTALRSLERELGEQGHAVTTHPVDITDRAQVREPARAASEVGAVSAVVHTAGVSPTQAAPEQIFTVDSSTRSTAPPSRPWSRVHRCDASGLPPISPRSPTSCSATTLDTSPAQTFSSTAASSPP</sequence>
<dbReference type="Gene3D" id="3.40.50.720">
    <property type="entry name" value="NAD(P)-binding Rossmann-like Domain"/>
    <property type="match status" value="1"/>
</dbReference>
<protein>
    <submittedName>
        <fullName evidence="2">SDR family NAD(P)-dependent oxidoreductase</fullName>
    </submittedName>
</protein>
<dbReference type="SUPFAM" id="SSF51735">
    <property type="entry name" value="NAD(P)-binding Rossmann-fold domains"/>
    <property type="match status" value="1"/>
</dbReference>
<dbReference type="InterPro" id="IPR036291">
    <property type="entry name" value="NAD(P)-bd_dom_sf"/>
</dbReference>
<dbReference type="EMBL" id="JADMLG010000017">
    <property type="protein sequence ID" value="MBH0780661.1"/>
    <property type="molecule type" value="Genomic_DNA"/>
</dbReference>
<gene>
    <name evidence="2" type="ORF">IT779_30765</name>
</gene>
<proteinExistence type="predicted"/>
<dbReference type="InterPro" id="IPR002347">
    <property type="entry name" value="SDR_fam"/>
</dbReference>